<feature type="compositionally biased region" description="Basic and acidic residues" evidence="1">
    <location>
        <begin position="1"/>
        <end position="10"/>
    </location>
</feature>
<feature type="compositionally biased region" description="Basic residues" evidence="1">
    <location>
        <begin position="152"/>
        <end position="161"/>
    </location>
</feature>
<feature type="region of interest" description="Disordered" evidence="1">
    <location>
        <begin position="120"/>
        <end position="168"/>
    </location>
</feature>
<protein>
    <recommendedName>
        <fullName evidence="2">DUF4604 domain-containing protein</fullName>
    </recommendedName>
</protein>
<feature type="region of interest" description="Disordered" evidence="1">
    <location>
        <begin position="1"/>
        <end position="92"/>
    </location>
</feature>
<dbReference type="VEuPathDB" id="FungiDB:HMPREF1541_09837"/>
<evidence type="ECO:0000259" key="2">
    <source>
        <dbReference type="Pfam" id="PF15377"/>
    </source>
</evidence>
<name>W2S8G6_CYPE1</name>
<gene>
    <name evidence="3" type="ORF">HMPREF1541_09837</name>
</gene>
<proteinExistence type="predicted"/>
<reference evidence="3 4" key="1">
    <citation type="submission" date="2013-03" db="EMBL/GenBank/DDBJ databases">
        <title>The Genome Sequence of Phialophora europaea CBS 101466.</title>
        <authorList>
            <consortium name="The Broad Institute Genomics Platform"/>
            <person name="Cuomo C."/>
            <person name="de Hoog S."/>
            <person name="Gorbushina A."/>
            <person name="Walker B."/>
            <person name="Young S.K."/>
            <person name="Zeng Q."/>
            <person name="Gargeya S."/>
            <person name="Fitzgerald M."/>
            <person name="Haas B."/>
            <person name="Abouelleil A."/>
            <person name="Allen A.W."/>
            <person name="Alvarado L."/>
            <person name="Arachchi H.M."/>
            <person name="Berlin A.M."/>
            <person name="Chapman S.B."/>
            <person name="Gainer-Dewar J."/>
            <person name="Goldberg J."/>
            <person name="Griggs A."/>
            <person name="Gujja S."/>
            <person name="Hansen M."/>
            <person name="Howarth C."/>
            <person name="Imamovic A."/>
            <person name="Ireland A."/>
            <person name="Larimer J."/>
            <person name="McCowan C."/>
            <person name="Murphy C."/>
            <person name="Pearson M."/>
            <person name="Poon T.W."/>
            <person name="Priest M."/>
            <person name="Roberts A."/>
            <person name="Saif S."/>
            <person name="Shea T."/>
            <person name="Sisk P."/>
            <person name="Sykes S."/>
            <person name="Wortman J."/>
            <person name="Nusbaum C."/>
            <person name="Birren B."/>
        </authorList>
    </citation>
    <scope>NUCLEOTIDE SEQUENCE [LARGE SCALE GENOMIC DNA]</scope>
    <source>
        <strain evidence="3 4">CBS 101466</strain>
    </source>
</reference>
<accession>W2S8G6</accession>
<keyword evidence="4" id="KW-1185">Reference proteome</keyword>
<dbReference type="HOGENOM" id="CLU_096170_1_1_1"/>
<dbReference type="EMBL" id="KB822713">
    <property type="protein sequence ID" value="ETN44962.1"/>
    <property type="molecule type" value="Genomic_DNA"/>
</dbReference>
<dbReference type="RefSeq" id="XP_008712732.1">
    <property type="nucleotide sequence ID" value="XM_008714510.1"/>
</dbReference>
<dbReference type="InterPro" id="IPR027911">
    <property type="entry name" value="DUF4604"/>
</dbReference>
<sequence>MSKNKLEYNKQEPAFLRKLREQHGGPRNNVQIARPKKDRLRTGDEGEDDPVIVDEAGEDVAKDDWEERLRQEKEVAEGGSEDSVKAEGNLPVETRDKQKIADIGLAKKRKVGKVIVDGEEAEDASWKEKGAGPETKKDASDEAKTTTSMPAKTRKKVKKIKLSFDEPE</sequence>
<dbReference type="eggNOG" id="ENOG502SF2G">
    <property type="taxonomic scope" value="Eukaryota"/>
</dbReference>
<dbReference type="Pfam" id="PF15377">
    <property type="entry name" value="DUF4604"/>
    <property type="match status" value="1"/>
</dbReference>
<organism evidence="3 4">
    <name type="scientific">Cyphellophora europaea (strain CBS 101466)</name>
    <name type="common">Phialophora europaea</name>
    <dbReference type="NCBI Taxonomy" id="1220924"/>
    <lineage>
        <taxon>Eukaryota</taxon>
        <taxon>Fungi</taxon>
        <taxon>Dikarya</taxon>
        <taxon>Ascomycota</taxon>
        <taxon>Pezizomycotina</taxon>
        <taxon>Eurotiomycetes</taxon>
        <taxon>Chaetothyriomycetidae</taxon>
        <taxon>Chaetothyriales</taxon>
        <taxon>Cyphellophoraceae</taxon>
        <taxon>Cyphellophora</taxon>
    </lineage>
</organism>
<feature type="compositionally biased region" description="Basic and acidic residues" evidence="1">
    <location>
        <begin position="124"/>
        <end position="144"/>
    </location>
</feature>
<evidence type="ECO:0000313" key="3">
    <source>
        <dbReference type="EMBL" id="ETN44962.1"/>
    </source>
</evidence>
<feature type="compositionally biased region" description="Acidic residues" evidence="1">
    <location>
        <begin position="45"/>
        <end position="58"/>
    </location>
</feature>
<dbReference type="InParanoid" id="W2S8G6"/>
<evidence type="ECO:0000313" key="4">
    <source>
        <dbReference type="Proteomes" id="UP000030752"/>
    </source>
</evidence>
<dbReference type="OrthoDB" id="5388322at2759"/>
<dbReference type="GeneID" id="19977176"/>
<feature type="domain" description="DUF4604" evidence="2">
    <location>
        <begin position="4"/>
        <end position="166"/>
    </location>
</feature>
<feature type="compositionally biased region" description="Basic and acidic residues" evidence="1">
    <location>
        <begin position="59"/>
        <end position="76"/>
    </location>
</feature>
<dbReference type="AlphaFoldDB" id="W2S8G6"/>
<evidence type="ECO:0000256" key="1">
    <source>
        <dbReference type="SAM" id="MobiDB-lite"/>
    </source>
</evidence>
<dbReference type="Proteomes" id="UP000030752">
    <property type="component" value="Unassembled WGS sequence"/>
</dbReference>